<evidence type="ECO:0000313" key="3">
    <source>
        <dbReference type="Proteomes" id="UP000027073"/>
    </source>
</evidence>
<dbReference type="Proteomes" id="UP000027073">
    <property type="component" value="Unassembled WGS sequence"/>
</dbReference>
<name>A0A067NQ36_PLEO1</name>
<evidence type="ECO:0000313" key="2">
    <source>
        <dbReference type="EMBL" id="KDQ30183.1"/>
    </source>
</evidence>
<keyword evidence="1" id="KW-0472">Membrane</keyword>
<evidence type="ECO:0000256" key="1">
    <source>
        <dbReference type="SAM" id="Phobius"/>
    </source>
</evidence>
<accession>A0A067NQ36</accession>
<dbReference type="InParanoid" id="A0A067NQ36"/>
<keyword evidence="1" id="KW-0812">Transmembrane</keyword>
<gene>
    <name evidence="2" type="ORF">PLEOSDRAFT_1088290</name>
</gene>
<dbReference type="AlphaFoldDB" id="A0A067NQ36"/>
<feature type="transmembrane region" description="Helical" evidence="1">
    <location>
        <begin position="12"/>
        <end position="36"/>
    </location>
</feature>
<reference evidence="3" key="1">
    <citation type="journal article" date="2014" name="Proc. Natl. Acad. Sci. U.S.A.">
        <title>Extensive sampling of basidiomycete genomes demonstrates inadequacy of the white-rot/brown-rot paradigm for wood decay fungi.</title>
        <authorList>
            <person name="Riley R."/>
            <person name="Salamov A.A."/>
            <person name="Brown D.W."/>
            <person name="Nagy L.G."/>
            <person name="Floudas D."/>
            <person name="Held B.W."/>
            <person name="Levasseur A."/>
            <person name="Lombard V."/>
            <person name="Morin E."/>
            <person name="Otillar R."/>
            <person name="Lindquist E.A."/>
            <person name="Sun H."/>
            <person name="LaButti K.M."/>
            <person name="Schmutz J."/>
            <person name="Jabbour D."/>
            <person name="Luo H."/>
            <person name="Baker S.E."/>
            <person name="Pisabarro A.G."/>
            <person name="Walton J.D."/>
            <person name="Blanchette R.A."/>
            <person name="Henrissat B."/>
            <person name="Martin F."/>
            <person name="Cullen D."/>
            <person name="Hibbett D.S."/>
            <person name="Grigoriev I.V."/>
        </authorList>
    </citation>
    <scope>NUCLEOTIDE SEQUENCE [LARGE SCALE GENOMIC DNA]</scope>
    <source>
        <strain evidence="3">PC15</strain>
    </source>
</reference>
<dbReference type="EMBL" id="KL198006">
    <property type="protein sequence ID" value="KDQ30183.1"/>
    <property type="molecule type" value="Genomic_DNA"/>
</dbReference>
<proteinExistence type="predicted"/>
<dbReference type="HOGENOM" id="CLU_2705871_0_0_1"/>
<protein>
    <submittedName>
        <fullName evidence="2">Uncharacterized protein</fullName>
    </submittedName>
</protein>
<dbReference type="VEuPathDB" id="FungiDB:PLEOSDRAFT_1088290"/>
<sequence>MEEHVPWHKELFYVDVVAFTPFVIFVVLICSAIDLCHRGAASISLRLKRKREVTYSETCLLQVEQRFPCHYRT</sequence>
<organism evidence="2 3">
    <name type="scientific">Pleurotus ostreatus (strain PC15)</name>
    <name type="common">Oyster mushroom</name>
    <dbReference type="NCBI Taxonomy" id="1137138"/>
    <lineage>
        <taxon>Eukaryota</taxon>
        <taxon>Fungi</taxon>
        <taxon>Dikarya</taxon>
        <taxon>Basidiomycota</taxon>
        <taxon>Agaricomycotina</taxon>
        <taxon>Agaricomycetes</taxon>
        <taxon>Agaricomycetidae</taxon>
        <taxon>Agaricales</taxon>
        <taxon>Pleurotineae</taxon>
        <taxon>Pleurotaceae</taxon>
        <taxon>Pleurotus</taxon>
    </lineage>
</organism>
<keyword evidence="1" id="KW-1133">Transmembrane helix</keyword>